<accession>A0AAX3N135</accession>
<protein>
    <submittedName>
        <fullName evidence="1">Uncharacterized protein</fullName>
    </submittedName>
</protein>
<organism evidence="1 2">
    <name type="scientific">Paenibacillus urinalis</name>
    <dbReference type="NCBI Taxonomy" id="521520"/>
    <lineage>
        <taxon>Bacteria</taxon>
        <taxon>Bacillati</taxon>
        <taxon>Bacillota</taxon>
        <taxon>Bacilli</taxon>
        <taxon>Bacillales</taxon>
        <taxon>Paenibacillaceae</taxon>
        <taxon>Paenibacillus</taxon>
    </lineage>
</organism>
<dbReference type="AlphaFoldDB" id="A0AAX3N135"/>
<proteinExistence type="predicted"/>
<evidence type="ECO:0000313" key="2">
    <source>
        <dbReference type="Proteomes" id="UP001220962"/>
    </source>
</evidence>
<reference evidence="1" key="1">
    <citation type="submission" date="2023-02" db="EMBL/GenBank/DDBJ databases">
        <title>Pathogen: clinical or host-associated sample.</title>
        <authorList>
            <person name="Hergert J."/>
            <person name="Casey R."/>
            <person name="Wagner J."/>
            <person name="Young E.L."/>
            <person name="Oakeson K.F."/>
        </authorList>
    </citation>
    <scope>NUCLEOTIDE SEQUENCE</scope>
    <source>
        <strain evidence="1">2022CK-00830</strain>
    </source>
</reference>
<sequence length="70" mass="8285">MATNRRLITNLDFEEAMTLKRRIRVFKDNQQIDSGGVIIRYDEMTIVIQSSVSDIAYHQRQDCEFFELKS</sequence>
<gene>
    <name evidence="1" type="ORF">PUW23_03255</name>
</gene>
<name>A0AAX3N135_9BACL</name>
<dbReference type="RefSeq" id="WP_274359410.1">
    <property type="nucleotide sequence ID" value="NZ_CP118101.1"/>
</dbReference>
<dbReference type="EMBL" id="CP118101">
    <property type="protein sequence ID" value="WDH83277.1"/>
    <property type="molecule type" value="Genomic_DNA"/>
</dbReference>
<dbReference type="Proteomes" id="UP001220962">
    <property type="component" value="Chromosome"/>
</dbReference>
<evidence type="ECO:0000313" key="1">
    <source>
        <dbReference type="EMBL" id="WDH83277.1"/>
    </source>
</evidence>